<keyword evidence="3" id="KW-1185">Reference proteome</keyword>
<feature type="transmembrane region" description="Helical" evidence="1">
    <location>
        <begin position="37"/>
        <end position="57"/>
    </location>
</feature>
<keyword evidence="1" id="KW-1133">Transmembrane helix</keyword>
<accession>A0A066RLL0</accession>
<dbReference type="Proteomes" id="UP000027192">
    <property type="component" value="Unassembled WGS sequence"/>
</dbReference>
<evidence type="ECO:0000313" key="3">
    <source>
        <dbReference type="Proteomes" id="UP000027192"/>
    </source>
</evidence>
<evidence type="ECO:0000256" key="1">
    <source>
        <dbReference type="SAM" id="Phobius"/>
    </source>
</evidence>
<comment type="caution">
    <text evidence="2">The sequence shown here is derived from an EMBL/GenBank/DDBJ whole genome shotgun (WGS) entry which is preliminary data.</text>
</comment>
<sequence length="99" mass="11581">MTQLIIEVLLYLTGTMSCYCLTKKFASFIAERMNHDFWTYIFVLTNGLLLVTQHYSIMDNGQFFLLDFIHYQFTPVTQLLAIPAIMLQCSIFPRQKTTL</sequence>
<feature type="transmembrane region" description="Helical" evidence="1">
    <location>
        <begin position="69"/>
        <end position="92"/>
    </location>
</feature>
<organism evidence="2 3">
    <name type="scientific">Photobacterium galatheae</name>
    <dbReference type="NCBI Taxonomy" id="1654360"/>
    <lineage>
        <taxon>Bacteria</taxon>
        <taxon>Pseudomonadati</taxon>
        <taxon>Pseudomonadota</taxon>
        <taxon>Gammaproteobacteria</taxon>
        <taxon>Vibrionales</taxon>
        <taxon>Vibrionaceae</taxon>
        <taxon>Photobacterium</taxon>
    </lineage>
</organism>
<gene>
    <name evidence="2" type="ORF">EA58_12265</name>
</gene>
<dbReference type="EMBL" id="JMIB01000023">
    <property type="protein sequence ID" value="KDM91335.1"/>
    <property type="molecule type" value="Genomic_DNA"/>
</dbReference>
<proteinExistence type="predicted"/>
<protein>
    <submittedName>
        <fullName evidence="2">Uncharacterized protein</fullName>
    </submittedName>
</protein>
<keyword evidence="1" id="KW-0472">Membrane</keyword>
<name>A0A066RLL0_9GAMM</name>
<dbReference type="AlphaFoldDB" id="A0A066RLL0"/>
<reference evidence="2 3" key="1">
    <citation type="submission" date="2014-04" db="EMBL/GenBank/DDBJ databases">
        <title>Draft genome sequence of Photobacterium halotolerans S2753: a solonamide, ngercheumicin and holomycin producer.</title>
        <authorList>
            <person name="Machado H.R."/>
            <person name="Gram L."/>
        </authorList>
    </citation>
    <scope>NUCLEOTIDE SEQUENCE [LARGE SCALE GENOMIC DNA]</scope>
    <source>
        <strain evidence="2 3">S2753</strain>
    </source>
</reference>
<evidence type="ECO:0000313" key="2">
    <source>
        <dbReference type="EMBL" id="KDM91335.1"/>
    </source>
</evidence>
<keyword evidence="1" id="KW-0812">Transmembrane</keyword>